<evidence type="ECO:0000313" key="2">
    <source>
        <dbReference type="Proteomes" id="UP001060215"/>
    </source>
</evidence>
<dbReference type="Proteomes" id="UP001060215">
    <property type="component" value="Chromosome 11"/>
</dbReference>
<comment type="caution">
    <text evidence="1">The sequence shown here is derived from an EMBL/GenBank/DDBJ whole genome shotgun (WGS) entry which is preliminary data.</text>
</comment>
<keyword evidence="2" id="KW-1185">Reference proteome</keyword>
<dbReference type="EMBL" id="CM045768">
    <property type="protein sequence ID" value="KAI7983505.1"/>
    <property type="molecule type" value="Genomic_DNA"/>
</dbReference>
<proteinExistence type="predicted"/>
<name>A0ACC0F4J0_9ERIC</name>
<evidence type="ECO:0000313" key="1">
    <source>
        <dbReference type="EMBL" id="KAI7983505.1"/>
    </source>
</evidence>
<protein>
    <submittedName>
        <fullName evidence="1">Uncharacterized protein</fullName>
    </submittedName>
</protein>
<accession>A0ACC0F4J0</accession>
<sequence>MRALVSLFDHELEFEFVPVDLKAGDLKKEPFLSLSPFGQDPIFEDGDMILFESRAIMRCISHLYPKPGKEQVYMEPKMQGIAAAWIDVEDHQFHPPASKLISELVYKAKNGQPANEAVVAEEEAKLARVLDVYEERLIDSKFLGVLIGKTSRPSLSATMKVHGSVMSTAAQRVFACLNEKELEFEFVPVDMRSGEHKQPHFLSLNPFGQVPALQDGDLTLFESRAISQYIAHTYADKGNQLICQDPKKMAILSVWMEVEAHQFDPVASKLCFELLYKSMFGMKTDDAVVEENEAKLAKVLDVYEARLAHSKYIGGDCFTLADLHHLPNTQILMATQAKKLFDSRPHWDEKAVAL</sequence>
<reference evidence="1 2" key="1">
    <citation type="journal article" date="2022" name="Plant J.">
        <title>Chromosome-level genome of Camellia lanceoleosa provides a valuable resource for understanding genome evolution and self-incompatibility.</title>
        <authorList>
            <person name="Gong W."/>
            <person name="Xiao S."/>
            <person name="Wang L."/>
            <person name="Liao Z."/>
            <person name="Chang Y."/>
            <person name="Mo W."/>
            <person name="Hu G."/>
            <person name="Li W."/>
            <person name="Zhao G."/>
            <person name="Zhu H."/>
            <person name="Hu X."/>
            <person name="Ji K."/>
            <person name="Xiang X."/>
            <person name="Song Q."/>
            <person name="Yuan D."/>
            <person name="Jin S."/>
            <person name="Zhang L."/>
        </authorList>
    </citation>
    <scope>NUCLEOTIDE SEQUENCE [LARGE SCALE GENOMIC DNA]</scope>
    <source>
        <strain evidence="1">SQ_2022a</strain>
    </source>
</reference>
<organism evidence="1 2">
    <name type="scientific">Camellia lanceoleosa</name>
    <dbReference type="NCBI Taxonomy" id="1840588"/>
    <lineage>
        <taxon>Eukaryota</taxon>
        <taxon>Viridiplantae</taxon>
        <taxon>Streptophyta</taxon>
        <taxon>Embryophyta</taxon>
        <taxon>Tracheophyta</taxon>
        <taxon>Spermatophyta</taxon>
        <taxon>Magnoliopsida</taxon>
        <taxon>eudicotyledons</taxon>
        <taxon>Gunneridae</taxon>
        <taxon>Pentapetalae</taxon>
        <taxon>asterids</taxon>
        <taxon>Ericales</taxon>
        <taxon>Theaceae</taxon>
        <taxon>Camellia</taxon>
    </lineage>
</organism>
<gene>
    <name evidence="1" type="ORF">LOK49_LG15G00252</name>
</gene>